<accession>A0A183EUM4</accession>
<evidence type="ECO:0000313" key="3">
    <source>
        <dbReference type="Proteomes" id="UP000271098"/>
    </source>
</evidence>
<proteinExistence type="predicted"/>
<dbReference type="AlphaFoldDB" id="A0A183EUM4"/>
<dbReference type="EMBL" id="UYRT01102001">
    <property type="protein sequence ID" value="VDN43154.1"/>
    <property type="molecule type" value="Genomic_DNA"/>
</dbReference>
<dbReference type="WBParaSite" id="GPUH_0002469501-mRNA-1">
    <property type="protein sequence ID" value="GPUH_0002469501-mRNA-1"/>
    <property type="gene ID" value="GPUH_0002469501"/>
</dbReference>
<organism evidence="4">
    <name type="scientific">Gongylonema pulchrum</name>
    <dbReference type="NCBI Taxonomy" id="637853"/>
    <lineage>
        <taxon>Eukaryota</taxon>
        <taxon>Metazoa</taxon>
        <taxon>Ecdysozoa</taxon>
        <taxon>Nematoda</taxon>
        <taxon>Chromadorea</taxon>
        <taxon>Rhabditida</taxon>
        <taxon>Spirurina</taxon>
        <taxon>Spiruromorpha</taxon>
        <taxon>Spiruroidea</taxon>
        <taxon>Gongylonematidae</taxon>
        <taxon>Gongylonema</taxon>
    </lineage>
</organism>
<reference evidence="4" key="1">
    <citation type="submission" date="2016-06" db="UniProtKB">
        <authorList>
            <consortium name="WormBaseParasite"/>
        </authorList>
    </citation>
    <scope>IDENTIFICATION</scope>
</reference>
<evidence type="ECO:0000313" key="2">
    <source>
        <dbReference type="EMBL" id="VDN43154.1"/>
    </source>
</evidence>
<evidence type="ECO:0000313" key="4">
    <source>
        <dbReference type="WBParaSite" id="GPUH_0002469501-mRNA-1"/>
    </source>
</evidence>
<feature type="region of interest" description="Disordered" evidence="1">
    <location>
        <begin position="55"/>
        <end position="92"/>
    </location>
</feature>
<protein>
    <submittedName>
        <fullName evidence="2 4">Uncharacterized protein</fullName>
    </submittedName>
</protein>
<gene>
    <name evidence="2" type="ORF">GPUH_LOCUS24664</name>
</gene>
<reference evidence="2 3" key="2">
    <citation type="submission" date="2018-11" db="EMBL/GenBank/DDBJ databases">
        <authorList>
            <consortium name="Pathogen Informatics"/>
        </authorList>
    </citation>
    <scope>NUCLEOTIDE SEQUENCE [LARGE SCALE GENOMIC DNA]</scope>
</reference>
<name>A0A183EUM4_9BILA</name>
<sequence length="92" mass="10047">MVITTNPASGEYTGAFVLASTAVYRKTLYGTIASGTSMMLVKRASLTPRAIKWYNSSEQNDDWKQDVSKKRDKSGERNESAAGTDDCDDDDG</sequence>
<keyword evidence="3" id="KW-1185">Reference proteome</keyword>
<feature type="compositionally biased region" description="Basic and acidic residues" evidence="1">
    <location>
        <begin position="61"/>
        <end position="79"/>
    </location>
</feature>
<evidence type="ECO:0000256" key="1">
    <source>
        <dbReference type="SAM" id="MobiDB-lite"/>
    </source>
</evidence>
<dbReference type="Proteomes" id="UP000271098">
    <property type="component" value="Unassembled WGS sequence"/>
</dbReference>